<accession>A0A3B9IHD1</accession>
<sequence length="88" mass="9979">MDKEIDTGRYGSADDFLEASARALLAWDEDVERWLHDDVPRAWQEYLDNPDQAVSSEDLLDVIHADYLARLKAAECTATSIPRMHDAS</sequence>
<name>A0A3B9IHD1_9PROT</name>
<comment type="caution">
    <text evidence="1">The sequence shown here is derived from an EMBL/GenBank/DDBJ whole genome shotgun (WGS) entry which is preliminary data.</text>
</comment>
<gene>
    <name evidence="1" type="ORF">DCK97_07655</name>
</gene>
<dbReference type="EMBL" id="DMAI01000122">
    <property type="protein sequence ID" value="HAE47281.1"/>
    <property type="molecule type" value="Genomic_DNA"/>
</dbReference>
<evidence type="ECO:0000313" key="1">
    <source>
        <dbReference type="EMBL" id="HAE47281.1"/>
    </source>
</evidence>
<dbReference type="AlphaFoldDB" id="A0A3B9IHD1"/>
<proteinExistence type="predicted"/>
<dbReference type="Proteomes" id="UP000257706">
    <property type="component" value="Unassembled WGS sequence"/>
</dbReference>
<evidence type="ECO:0000313" key="2">
    <source>
        <dbReference type="Proteomes" id="UP000257706"/>
    </source>
</evidence>
<protein>
    <submittedName>
        <fullName evidence="1">CopG family transcriptional regulator</fullName>
    </submittedName>
</protein>
<organism evidence="1 2">
    <name type="scientific">Tistrella mobilis</name>
    <dbReference type="NCBI Taxonomy" id="171437"/>
    <lineage>
        <taxon>Bacteria</taxon>
        <taxon>Pseudomonadati</taxon>
        <taxon>Pseudomonadota</taxon>
        <taxon>Alphaproteobacteria</taxon>
        <taxon>Geminicoccales</taxon>
        <taxon>Geminicoccaceae</taxon>
        <taxon>Tistrella</taxon>
    </lineage>
</organism>
<reference evidence="1 2" key="1">
    <citation type="journal article" date="2018" name="Nat. Biotechnol.">
        <title>A standardized bacterial taxonomy based on genome phylogeny substantially revises the tree of life.</title>
        <authorList>
            <person name="Parks D.H."/>
            <person name="Chuvochina M."/>
            <person name="Waite D.W."/>
            <person name="Rinke C."/>
            <person name="Skarshewski A."/>
            <person name="Chaumeil P.A."/>
            <person name="Hugenholtz P."/>
        </authorList>
    </citation>
    <scope>NUCLEOTIDE SEQUENCE [LARGE SCALE GENOMIC DNA]</scope>
    <source>
        <strain evidence="1">UBA8739</strain>
    </source>
</reference>